<feature type="transmembrane region" description="Helical" evidence="6">
    <location>
        <begin position="24"/>
        <end position="45"/>
    </location>
</feature>
<dbReference type="InterPro" id="IPR006685">
    <property type="entry name" value="MscS_channel_2nd"/>
</dbReference>
<proteinExistence type="inferred from homology"/>
<dbReference type="GO" id="GO:0008381">
    <property type="term" value="F:mechanosensitive monoatomic ion channel activity"/>
    <property type="evidence" value="ECO:0007669"/>
    <property type="project" value="InterPro"/>
</dbReference>
<comment type="caution">
    <text evidence="8">The sequence shown here is derived from an EMBL/GenBank/DDBJ whole genome shotgun (WGS) entry which is preliminary data.</text>
</comment>
<evidence type="ECO:0000256" key="1">
    <source>
        <dbReference type="ARBA" id="ARBA00004141"/>
    </source>
</evidence>
<dbReference type="Proteomes" id="UP000037600">
    <property type="component" value="Unassembled WGS sequence"/>
</dbReference>
<dbReference type="STRING" id="1513271.XM47_13740"/>
<dbReference type="SUPFAM" id="SSF82861">
    <property type="entry name" value="Mechanosensitive channel protein MscS (YggB), transmembrane region"/>
    <property type="match status" value="1"/>
</dbReference>
<dbReference type="RefSeq" id="WP_048693626.1">
    <property type="nucleotide sequence ID" value="NZ_KQ130496.1"/>
</dbReference>
<dbReference type="InterPro" id="IPR023408">
    <property type="entry name" value="MscS_beta-dom_sf"/>
</dbReference>
<name>A0A0J8GV21_9ALTE</name>
<dbReference type="OrthoDB" id="6225269at2"/>
<feature type="transmembrane region" description="Helical" evidence="6">
    <location>
        <begin position="185"/>
        <end position="207"/>
    </location>
</feature>
<evidence type="ECO:0000256" key="5">
    <source>
        <dbReference type="ARBA" id="ARBA00023136"/>
    </source>
</evidence>
<organism evidence="8 9">
    <name type="scientific">Catenovulum maritimum</name>
    <dbReference type="NCBI Taxonomy" id="1513271"/>
    <lineage>
        <taxon>Bacteria</taxon>
        <taxon>Pseudomonadati</taxon>
        <taxon>Pseudomonadota</taxon>
        <taxon>Gammaproteobacteria</taxon>
        <taxon>Alteromonadales</taxon>
        <taxon>Alteromonadaceae</taxon>
        <taxon>Catenovulum</taxon>
    </lineage>
</organism>
<evidence type="ECO:0000256" key="4">
    <source>
        <dbReference type="ARBA" id="ARBA00022989"/>
    </source>
</evidence>
<dbReference type="PANTHER" id="PTHR30221">
    <property type="entry name" value="SMALL-CONDUCTANCE MECHANOSENSITIVE CHANNEL"/>
    <property type="match status" value="1"/>
</dbReference>
<evidence type="ECO:0000313" key="8">
    <source>
        <dbReference type="EMBL" id="KMT64518.1"/>
    </source>
</evidence>
<evidence type="ECO:0000259" key="7">
    <source>
        <dbReference type="Pfam" id="PF00924"/>
    </source>
</evidence>
<feature type="transmembrane region" description="Helical" evidence="6">
    <location>
        <begin position="158"/>
        <end position="179"/>
    </location>
</feature>
<comment type="caution">
    <text evidence="6">Lacks conserved residue(s) required for the propagation of feature annotation.</text>
</comment>
<dbReference type="Pfam" id="PF05552">
    <property type="entry name" value="MS_channel_1st_1"/>
    <property type="match status" value="2"/>
</dbReference>
<dbReference type="AlphaFoldDB" id="A0A0J8GV21"/>
<dbReference type="GO" id="GO:0005886">
    <property type="term" value="C:plasma membrane"/>
    <property type="evidence" value="ECO:0007669"/>
    <property type="project" value="UniProtKB-SubCell"/>
</dbReference>
<comment type="function">
    <text evidence="6">Mechanosensitive channel that participates in the regulation of osmotic pressure changes within the cell, opening in response to stretch forces in the membrane lipid bilayer, without the need for other proteins. Contributes to normal resistance to hypoosmotic shock. Forms an ion channel of 1.0 nanosiemens conductance with a slight preference for anions.</text>
</comment>
<comment type="subunit">
    <text evidence="6">Homoheptamer.</text>
</comment>
<keyword evidence="6" id="KW-0407">Ion channel</keyword>
<evidence type="ECO:0000256" key="2">
    <source>
        <dbReference type="ARBA" id="ARBA00008017"/>
    </source>
</evidence>
<keyword evidence="4 6" id="KW-1133">Transmembrane helix</keyword>
<dbReference type="InterPro" id="IPR008910">
    <property type="entry name" value="MSC_TM_helix"/>
</dbReference>
<dbReference type="EMBL" id="LAZL01000023">
    <property type="protein sequence ID" value="KMT64518.1"/>
    <property type="molecule type" value="Genomic_DNA"/>
</dbReference>
<dbReference type="InterPro" id="IPR011014">
    <property type="entry name" value="MscS_channel_TM-2"/>
</dbReference>
<keyword evidence="6" id="KW-0406">Ion transport</keyword>
<keyword evidence="5 6" id="KW-0472">Membrane</keyword>
<protein>
    <recommendedName>
        <fullName evidence="6">Small-conductance mechanosensitive channel</fullName>
    </recommendedName>
</protein>
<dbReference type="InterPro" id="IPR045275">
    <property type="entry name" value="MscS_archaea/bacteria_type"/>
</dbReference>
<dbReference type="Gene3D" id="1.10.287.1260">
    <property type="match status" value="2"/>
</dbReference>
<keyword evidence="9" id="KW-1185">Reference proteome</keyword>
<keyword evidence="6" id="KW-0997">Cell inner membrane</keyword>
<dbReference type="PANTHER" id="PTHR30221:SF1">
    <property type="entry name" value="SMALL-CONDUCTANCE MECHANOSENSITIVE CHANNEL"/>
    <property type="match status" value="1"/>
</dbReference>
<dbReference type="SUPFAM" id="SSF50182">
    <property type="entry name" value="Sm-like ribonucleoproteins"/>
    <property type="match status" value="1"/>
</dbReference>
<sequence>MNVTSWFSAFTEALSQFLLQVVNYLPHILATLLIVLVGWLLSKLLTQWLAKLLARIGFNKVSEGIGLNNLLQKVGFQQTPSELCGSLIHIFIILGILVAAASSLGFDSISNVFDAFILYVPKVVGALIITLLGLFIANTVKSQLTKTLDNLGVEYSTTAARLAQVVILFVTFSLAVSQLQIETGLLNTVFAVVLGCVGLAIALALGFGSKDIASNMVSGIYAREQLLPGDEIEIDGFTGNIVAITNVTTIIENKKGQRLSVPNSSLINGQYKYKPLA</sequence>
<dbReference type="InterPro" id="IPR010920">
    <property type="entry name" value="LSM_dom_sf"/>
</dbReference>
<keyword evidence="3 6" id="KW-0812">Transmembrane</keyword>
<feature type="transmembrane region" description="Helical" evidence="6">
    <location>
        <begin position="83"/>
        <end position="104"/>
    </location>
</feature>
<gene>
    <name evidence="8" type="ORF">XM47_13740</name>
</gene>
<evidence type="ECO:0000256" key="6">
    <source>
        <dbReference type="RuleBase" id="RU369025"/>
    </source>
</evidence>
<dbReference type="Gene3D" id="2.30.30.60">
    <property type="match status" value="1"/>
</dbReference>
<comment type="similarity">
    <text evidence="2 6">Belongs to the MscS (TC 1.A.23) family.</text>
</comment>
<evidence type="ECO:0000256" key="3">
    <source>
        <dbReference type="ARBA" id="ARBA00022692"/>
    </source>
</evidence>
<feature type="transmembrane region" description="Helical" evidence="6">
    <location>
        <begin position="116"/>
        <end position="137"/>
    </location>
</feature>
<evidence type="ECO:0000313" key="9">
    <source>
        <dbReference type="Proteomes" id="UP000037600"/>
    </source>
</evidence>
<keyword evidence="6" id="KW-1003">Cell membrane</keyword>
<reference evidence="8 9" key="1">
    <citation type="submission" date="2015-04" db="EMBL/GenBank/DDBJ databases">
        <title>Draft Genome Sequence of the Novel Agar-Digesting Marine Bacterium Q1.</title>
        <authorList>
            <person name="Li Y."/>
            <person name="Li D."/>
            <person name="Chen G."/>
            <person name="Du Z."/>
        </authorList>
    </citation>
    <scope>NUCLEOTIDE SEQUENCE [LARGE SCALE GENOMIC DNA]</scope>
    <source>
        <strain evidence="8 9">Q1</strain>
    </source>
</reference>
<keyword evidence="6" id="KW-0813">Transport</keyword>
<accession>A0A0J8GV21</accession>
<feature type="domain" description="Mechanosensitive ion channel MscS" evidence="7">
    <location>
        <begin position="211"/>
        <end position="270"/>
    </location>
</feature>
<dbReference type="Pfam" id="PF00924">
    <property type="entry name" value="MS_channel_2nd"/>
    <property type="match status" value="1"/>
</dbReference>
<comment type="subcellular location">
    <subcellularLocation>
        <location evidence="6">Cell inner membrane</location>
        <topology evidence="6">Multi-pass membrane protein</topology>
    </subcellularLocation>
    <subcellularLocation>
        <location evidence="1">Membrane</location>
        <topology evidence="1">Multi-pass membrane protein</topology>
    </subcellularLocation>
</comment>